<dbReference type="Gene3D" id="3.40.50.720">
    <property type="entry name" value="NAD(P)-binding Rossmann-like Domain"/>
    <property type="match status" value="1"/>
</dbReference>
<name>A0A6N2K2R2_SALVM</name>
<evidence type="ECO:0000313" key="1">
    <source>
        <dbReference type="EMBL" id="VFU22367.1"/>
    </source>
</evidence>
<dbReference type="EMBL" id="CAADRP010000069">
    <property type="protein sequence ID" value="VFU22367.1"/>
    <property type="molecule type" value="Genomic_DNA"/>
</dbReference>
<proteinExistence type="predicted"/>
<sequence length="162" mass="18074">MARRSWQLVHLNSSGLLIGIISYDMAADLLDKVAICRALISGAILQSTVNASTKALIKILKAAEGCNSLENRLRLIVDARSFIEEEEVPKTSSEKLESLGWSFRRLEETLIDSVENYPETGLLDQTNLDRQVNLSQIPDIGFSVTMFGQIKVTCLDWVNDPY</sequence>
<organism evidence="1">
    <name type="scientific">Salix viminalis</name>
    <name type="common">Common osier</name>
    <name type="synonym">Basket willow</name>
    <dbReference type="NCBI Taxonomy" id="40686"/>
    <lineage>
        <taxon>Eukaryota</taxon>
        <taxon>Viridiplantae</taxon>
        <taxon>Streptophyta</taxon>
        <taxon>Embryophyta</taxon>
        <taxon>Tracheophyta</taxon>
        <taxon>Spermatophyta</taxon>
        <taxon>Magnoliopsida</taxon>
        <taxon>eudicotyledons</taxon>
        <taxon>Gunneridae</taxon>
        <taxon>Pentapetalae</taxon>
        <taxon>rosids</taxon>
        <taxon>fabids</taxon>
        <taxon>Malpighiales</taxon>
        <taxon>Salicaceae</taxon>
        <taxon>Saliceae</taxon>
        <taxon>Salix</taxon>
    </lineage>
</organism>
<gene>
    <name evidence="1" type="ORF">SVIM_LOCUS24279</name>
</gene>
<accession>A0A6N2K2R2</accession>
<dbReference type="AlphaFoldDB" id="A0A6N2K2R2"/>
<reference evidence="1" key="1">
    <citation type="submission" date="2019-03" db="EMBL/GenBank/DDBJ databases">
        <authorList>
            <person name="Mank J."/>
            <person name="Almeida P."/>
        </authorList>
    </citation>
    <scope>NUCLEOTIDE SEQUENCE</scope>
    <source>
        <strain evidence="1">78183</strain>
    </source>
</reference>
<protein>
    <submittedName>
        <fullName evidence="1">Uncharacterized protein</fullName>
    </submittedName>
</protein>